<dbReference type="Pfam" id="PF08666">
    <property type="entry name" value="SAF"/>
    <property type="match status" value="1"/>
</dbReference>
<dbReference type="OrthoDB" id="9814210at2"/>
<dbReference type="NCBIfam" id="TIGR03569">
    <property type="entry name" value="NeuB_NnaB"/>
    <property type="match status" value="1"/>
</dbReference>
<dbReference type="SUPFAM" id="SSF51269">
    <property type="entry name" value="AFP III-like domain"/>
    <property type="match status" value="1"/>
</dbReference>
<proteinExistence type="predicted"/>
<dbReference type="PANTHER" id="PTHR42966:SF1">
    <property type="entry name" value="SIALIC ACID SYNTHASE"/>
    <property type="match status" value="1"/>
</dbReference>
<organism evidence="2 3">
    <name type="scientific">Pontibacter lucknowensis</name>
    <dbReference type="NCBI Taxonomy" id="1077936"/>
    <lineage>
        <taxon>Bacteria</taxon>
        <taxon>Pseudomonadati</taxon>
        <taxon>Bacteroidota</taxon>
        <taxon>Cytophagia</taxon>
        <taxon>Cytophagales</taxon>
        <taxon>Hymenobacteraceae</taxon>
        <taxon>Pontibacter</taxon>
    </lineage>
</organism>
<dbReference type="InterPro" id="IPR013974">
    <property type="entry name" value="SAF"/>
</dbReference>
<dbReference type="STRING" id="1077936.SAMN05421545_3554"/>
<dbReference type="AlphaFoldDB" id="A0A1N7ATA3"/>
<dbReference type="InterPro" id="IPR036732">
    <property type="entry name" value="AFP_Neu5c_C_sf"/>
</dbReference>
<evidence type="ECO:0000313" key="2">
    <source>
        <dbReference type="EMBL" id="SIR42218.1"/>
    </source>
</evidence>
<dbReference type="PROSITE" id="PS50844">
    <property type="entry name" value="AFP_LIKE"/>
    <property type="match status" value="1"/>
</dbReference>
<sequence length="341" mass="37380">MLNKTIIIAEAGVNHNGDMGLAKKLIDVAAEAGVDYVKFQTFKADKLVSKEAKKAAYQANNMQDSDSSQYNMLKQLELSEVQHHELLHYANSAGVKFLSTGFDEESVDFLYQLGIDFFKIPSGEITNLPYLQHVASKKKPVILSTGMATISEIEAALDVLLQQQPNLDITVLQCNTEYPTPMEDVNLKAMNTIGITFGVKTGYSDHTLGIEVPIAAVALGATVIEKHFTIDRNLPGPDHKASLEPAELKAMVDSIRNIEKALSGSGKKKPSVSEAKNKEIARKSIHTKTEIQPGEVFTLTNLIMKRPGDGISPMDLPLVLGRKSNQHLIEGEKLKWSVIND</sequence>
<evidence type="ECO:0000313" key="3">
    <source>
        <dbReference type="Proteomes" id="UP000185924"/>
    </source>
</evidence>
<dbReference type="InterPro" id="IPR057736">
    <property type="entry name" value="SAF_PseI/NeuA/NeuB"/>
</dbReference>
<dbReference type="InterPro" id="IPR013785">
    <property type="entry name" value="Aldolase_TIM"/>
</dbReference>
<dbReference type="Proteomes" id="UP000185924">
    <property type="component" value="Unassembled WGS sequence"/>
</dbReference>
<dbReference type="InterPro" id="IPR020007">
    <property type="entry name" value="NeuB/NeuA"/>
</dbReference>
<reference evidence="3" key="1">
    <citation type="submission" date="2017-01" db="EMBL/GenBank/DDBJ databases">
        <authorList>
            <person name="Varghese N."/>
            <person name="Submissions S."/>
        </authorList>
    </citation>
    <scope>NUCLEOTIDE SEQUENCE [LARGE SCALE GENOMIC DNA]</scope>
    <source>
        <strain evidence="3">DM9</strain>
    </source>
</reference>
<dbReference type="PANTHER" id="PTHR42966">
    <property type="entry name" value="N-ACETYLNEURAMINATE SYNTHASE"/>
    <property type="match status" value="1"/>
</dbReference>
<dbReference type="InterPro" id="IPR013132">
    <property type="entry name" value="PseI/NeuA/B-like_N"/>
</dbReference>
<keyword evidence="3" id="KW-1185">Reference proteome</keyword>
<dbReference type="GO" id="GO:0016051">
    <property type="term" value="P:carbohydrate biosynthetic process"/>
    <property type="evidence" value="ECO:0007669"/>
    <property type="project" value="InterPro"/>
</dbReference>
<dbReference type="InterPro" id="IPR006190">
    <property type="entry name" value="SAF_AFP_Neu5Ac"/>
</dbReference>
<dbReference type="Gene3D" id="3.20.20.70">
    <property type="entry name" value="Aldolase class I"/>
    <property type="match status" value="1"/>
</dbReference>
<dbReference type="GO" id="GO:0047444">
    <property type="term" value="F:N-acylneuraminate-9-phosphate synthase activity"/>
    <property type="evidence" value="ECO:0007669"/>
    <property type="project" value="TreeGrafter"/>
</dbReference>
<dbReference type="Gene3D" id="3.90.1210.10">
    <property type="entry name" value="Antifreeze-like/N-acetylneuraminic acid synthase C-terminal domain"/>
    <property type="match status" value="1"/>
</dbReference>
<gene>
    <name evidence="2" type="ORF">SAMN05421545_3554</name>
</gene>
<accession>A0A1N7ATA3</accession>
<feature type="domain" description="AFP-like" evidence="1">
    <location>
        <begin position="284"/>
        <end position="341"/>
    </location>
</feature>
<dbReference type="InterPro" id="IPR051690">
    <property type="entry name" value="PseI-like"/>
</dbReference>
<evidence type="ECO:0000259" key="1">
    <source>
        <dbReference type="PROSITE" id="PS50844"/>
    </source>
</evidence>
<dbReference type="EMBL" id="FTNM01000006">
    <property type="protein sequence ID" value="SIR42218.1"/>
    <property type="molecule type" value="Genomic_DNA"/>
</dbReference>
<dbReference type="SUPFAM" id="SSF51569">
    <property type="entry name" value="Aldolase"/>
    <property type="match status" value="1"/>
</dbReference>
<name>A0A1N7ATA3_9BACT</name>
<dbReference type="CDD" id="cd11615">
    <property type="entry name" value="SAF_NeuB_like"/>
    <property type="match status" value="1"/>
</dbReference>
<dbReference type="Pfam" id="PF03102">
    <property type="entry name" value="NeuB"/>
    <property type="match status" value="1"/>
</dbReference>
<protein>
    <submittedName>
        <fullName evidence="2">N-acetylneuraminate synthase</fullName>
    </submittedName>
</protein>
<dbReference type="RefSeq" id="WP_076423071.1">
    <property type="nucleotide sequence ID" value="NZ_FTNM01000006.1"/>
</dbReference>